<keyword evidence="8" id="KW-0969">Cilium</keyword>
<keyword evidence="9" id="KW-1185">Reference proteome</keyword>
<dbReference type="GO" id="GO:0005886">
    <property type="term" value="C:plasma membrane"/>
    <property type="evidence" value="ECO:0007669"/>
    <property type="project" value="UniProtKB-SubCell"/>
</dbReference>
<evidence type="ECO:0000313" key="8">
    <source>
        <dbReference type="EMBL" id="AXC51068.1"/>
    </source>
</evidence>
<reference evidence="9" key="1">
    <citation type="submission" date="2018-07" db="EMBL/GenBank/DDBJ databases">
        <title>Genome sequencing of Paracoccus sp. SC2-6.</title>
        <authorList>
            <person name="Heo J."/>
            <person name="Kim S.-J."/>
            <person name="Kwon S.-W."/>
        </authorList>
    </citation>
    <scope>NUCLEOTIDE SEQUENCE [LARGE SCALE GENOMIC DNA]</scope>
    <source>
        <strain evidence="9">SC2-6</strain>
    </source>
</reference>
<evidence type="ECO:0000313" key="9">
    <source>
        <dbReference type="Proteomes" id="UP000252023"/>
    </source>
</evidence>
<dbReference type="Gene3D" id="3.40.30.60">
    <property type="entry name" value="FHIPEP family, domain 1"/>
    <property type="match status" value="1"/>
</dbReference>
<comment type="similarity">
    <text evidence="2">Belongs to the FHIPEP (flagella/HR/invasion proteins export pore) family.</text>
</comment>
<dbReference type="Pfam" id="PF00771">
    <property type="entry name" value="FHIPEP"/>
    <property type="match status" value="1"/>
</dbReference>
<protein>
    <submittedName>
        <fullName evidence="8">Flagellar type III secretion system protein FlhA</fullName>
    </submittedName>
</protein>
<dbReference type="Gene3D" id="1.10.8.540">
    <property type="entry name" value="FHIPEP family, domain 3"/>
    <property type="match status" value="1"/>
</dbReference>
<dbReference type="KEGG" id="pars:DRW48_04400"/>
<sequence length="695" mass="73965">MAAPAGASTRQSLLVTGILVLVVMSMVLPIPPMLLDIGIAVSIASSILILVMATLVTRPTDFQAFPVLLLVTLVLRLSLNVSSTRLILTRGHNGPDAAGHIISGFSSFVAGNSLLIGLTVFAVISAVNFMVITKGSGRMAEVAARFALDSLPGKQLAIDGDLNAGAIDHEEAKRRREREQREISFFGSLDGASKFVKGDAVAGLVIIIINLVVGLSIGTLSRGMGVGEALQTYAHLTIGDGLVTQVPALVTSMAAALLLSRGGATETTVELLSSELVHNWRAPAIVAGGMAVLAFVPGMPTLVFLTIAAIMAAMAWRTAQNTRAPAPAEAETAALPVPESRIGDVLDLDEISVEIGCDLVASALDEGRGLGTRIGNLRVHIARSYGVILPEIRITDAPDLPPGAYIVRVQNVIRGRGTLRPHDVLVLGDPDMLEAIGGEEVREPVYDAPARWLPATRQHDATLQGGTVVNPMEVLSTHLMEIARAALPSLMTLGALQRMIAELRGLSDTRRAEANQKFFDSLIPDKVSPELLLAVLRLLLEERVSIRNLPQIVDAVAEFRGLERPEFVTDQVRRRLRGEIVQAILDDAPALEIAQLHPLWEAEFVRTEGGAPRGGMPVPIAATLPRLASKLVDAVRASQEALGRRPILLAVPDHRRRQIRIILTSSGIDATVLGLEEIEPGVPVRLIATVEAPAL</sequence>
<keyword evidence="8" id="KW-0282">Flagellum</keyword>
<dbReference type="PANTHER" id="PTHR30161">
    <property type="entry name" value="FLAGELLAR EXPORT PROTEIN, MEMBRANE FLHA SUBUNIT-RELATED"/>
    <property type="match status" value="1"/>
</dbReference>
<name>A0A344PNW3_9RHOB</name>
<evidence type="ECO:0000256" key="3">
    <source>
        <dbReference type="ARBA" id="ARBA00022475"/>
    </source>
</evidence>
<keyword evidence="4 7" id="KW-0812">Transmembrane</keyword>
<feature type="transmembrane region" description="Helical" evidence="7">
    <location>
        <begin position="108"/>
        <end position="131"/>
    </location>
</feature>
<dbReference type="AlphaFoldDB" id="A0A344PNW3"/>
<keyword evidence="5 7" id="KW-1133">Transmembrane helix</keyword>
<keyword evidence="6 7" id="KW-0472">Membrane</keyword>
<feature type="transmembrane region" description="Helical" evidence="7">
    <location>
        <begin position="200"/>
        <end position="220"/>
    </location>
</feature>
<organism evidence="8 9">
    <name type="scientific">Paracoccus suum</name>
    <dbReference type="NCBI Taxonomy" id="2259340"/>
    <lineage>
        <taxon>Bacteria</taxon>
        <taxon>Pseudomonadati</taxon>
        <taxon>Pseudomonadota</taxon>
        <taxon>Alphaproteobacteria</taxon>
        <taxon>Rhodobacterales</taxon>
        <taxon>Paracoccaceae</taxon>
        <taxon>Paracoccus</taxon>
    </lineage>
</organism>
<dbReference type="Proteomes" id="UP000252023">
    <property type="component" value="Chromosome"/>
</dbReference>
<accession>A0A344PNW3</accession>
<feature type="transmembrane region" description="Helical" evidence="7">
    <location>
        <begin position="68"/>
        <end position="88"/>
    </location>
</feature>
<evidence type="ECO:0000256" key="5">
    <source>
        <dbReference type="ARBA" id="ARBA00022989"/>
    </source>
</evidence>
<dbReference type="GO" id="GO:0009306">
    <property type="term" value="P:protein secretion"/>
    <property type="evidence" value="ECO:0007669"/>
    <property type="project" value="InterPro"/>
</dbReference>
<evidence type="ECO:0000256" key="4">
    <source>
        <dbReference type="ARBA" id="ARBA00022692"/>
    </source>
</evidence>
<dbReference type="GO" id="GO:0044780">
    <property type="term" value="P:bacterial-type flagellum assembly"/>
    <property type="evidence" value="ECO:0007669"/>
    <property type="project" value="TreeGrafter"/>
</dbReference>
<feature type="transmembrane region" description="Helical" evidence="7">
    <location>
        <begin position="37"/>
        <end position="56"/>
    </location>
</feature>
<keyword evidence="3" id="KW-1003">Cell membrane</keyword>
<gene>
    <name evidence="8" type="ORF">DRW48_04400</name>
</gene>
<dbReference type="InterPro" id="IPR042193">
    <property type="entry name" value="FHIPEP_3"/>
</dbReference>
<proteinExistence type="inferred from homology"/>
<dbReference type="OrthoDB" id="9759185at2"/>
<dbReference type="InterPro" id="IPR001712">
    <property type="entry name" value="T3SS_FHIPEP"/>
</dbReference>
<feature type="transmembrane region" description="Helical" evidence="7">
    <location>
        <begin position="12"/>
        <end position="31"/>
    </location>
</feature>
<evidence type="ECO:0000256" key="7">
    <source>
        <dbReference type="SAM" id="Phobius"/>
    </source>
</evidence>
<evidence type="ECO:0000256" key="1">
    <source>
        <dbReference type="ARBA" id="ARBA00004651"/>
    </source>
</evidence>
<dbReference type="InterPro" id="IPR042194">
    <property type="entry name" value="FHIPEP_1"/>
</dbReference>
<evidence type="ECO:0000256" key="2">
    <source>
        <dbReference type="ARBA" id="ARBA00008835"/>
    </source>
</evidence>
<dbReference type="PANTHER" id="PTHR30161:SF1">
    <property type="entry name" value="FLAGELLAR BIOSYNTHESIS PROTEIN FLHA-RELATED"/>
    <property type="match status" value="1"/>
</dbReference>
<dbReference type="PIRSF" id="PIRSF005419">
    <property type="entry name" value="FlhA"/>
    <property type="match status" value="1"/>
</dbReference>
<dbReference type="PRINTS" id="PR00949">
    <property type="entry name" value="TYPE3IMAPROT"/>
</dbReference>
<dbReference type="EMBL" id="CP030918">
    <property type="protein sequence ID" value="AXC51068.1"/>
    <property type="molecule type" value="Genomic_DNA"/>
</dbReference>
<keyword evidence="8" id="KW-0966">Cell projection</keyword>
<comment type="subcellular location">
    <subcellularLocation>
        <location evidence="1">Cell membrane</location>
        <topology evidence="1">Multi-pass membrane protein</topology>
    </subcellularLocation>
</comment>
<feature type="transmembrane region" description="Helical" evidence="7">
    <location>
        <begin position="284"/>
        <end position="313"/>
    </location>
</feature>
<evidence type="ECO:0000256" key="6">
    <source>
        <dbReference type="ARBA" id="ARBA00023136"/>
    </source>
</evidence>